<feature type="region of interest" description="Disordered" evidence="1">
    <location>
        <begin position="329"/>
        <end position="353"/>
    </location>
</feature>
<reference evidence="3 4" key="1">
    <citation type="journal article" date="2021" name="Sci. Rep.">
        <title>Chromosome anchoring in Senegalese sole (Solea senegalensis) reveals sex-associated markers and genome rearrangements in flatfish.</title>
        <authorList>
            <person name="Guerrero-Cozar I."/>
            <person name="Gomez-Garrido J."/>
            <person name="Berbel C."/>
            <person name="Martinez-Blanch J.F."/>
            <person name="Alioto T."/>
            <person name="Claros M.G."/>
            <person name="Gagnaire P.A."/>
            <person name="Manchado M."/>
        </authorList>
    </citation>
    <scope>NUCLEOTIDE SEQUENCE [LARGE SCALE GENOMIC DNA]</scope>
    <source>
        <strain evidence="3">Sse05_10M</strain>
    </source>
</reference>
<keyword evidence="2" id="KW-0812">Transmembrane</keyword>
<feature type="region of interest" description="Disordered" evidence="1">
    <location>
        <begin position="534"/>
        <end position="570"/>
    </location>
</feature>
<accession>A0AAV6QY87</accession>
<feature type="region of interest" description="Disordered" evidence="1">
    <location>
        <begin position="48"/>
        <end position="254"/>
    </location>
</feature>
<evidence type="ECO:0000313" key="4">
    <source>
        <dbReference type="Proteomes" id="UP000693946"/>
    </source>
</evidence>
<feature type="region of interest" description="Disordered" evidence="1">
    <location>
        <begin position="487"/>
        <end position="515"/>
    </location>
</feature>
<protein>
    <submittedName>
        <fullName evidence="3">Uncharacterized protein</fullName>
    </submittedName>
</protein>
<feature type="compositionally biased region" description="Low complexity" evidence="1">
    <location>
        <begin position="181"/>
        <end position="195"/>
    </location>
</feature>
<sequence length="617" mass="64328">MSNVTNTVSQRVDHTMPMHILPKPYCKPAAPTILKAHPTLCVSSVLDRREEVESQEPRGSTGPVDQRYAPPPTATAIGSYPPLPPHSTEPTASPKHLRGPSSNSCNNPDADDPVNSTAAASSTLSDGNSDADGLVDYTTEAPPRAFSDGNVEADGLVDSTTAAPLSTLSDGNPDVAVPIDSTTSTPSYPPTGTSHPPLPPSPIGPLSPPKYFRGPSSSGCSSPDSAGPVHSTTAAPLCTHGDGNPDADDPVDSTTDFSLDAVGPTDSTIAAPFCAPASGSCPPLPTHLTGPLSVPKYLRGPFCSGCRNPDTAGNVDSTSAFPLCAHSDGNSNADGPKDSIDTAKPPCTPRGDNPDTVDLIDLATKAHLHTPAGENHLPLLLRPTHPSGPLPPPKYLTKASVSDFGNPDANKCNTSFTSINKHATISKGVKNETNDQRTHSDPTHTVYPVHILPKTSVSTIQDSFPTQCVPEIVKYFENCEDLKKGGAPAGGNPDVAGPTDSKPFHNPAASTLKNKSPTRCVADKVKYFENFEEFKKTGPPTGGNPDAAGRINPATATPPSTLSGGNHHDTHPIDSMPLQLSLALLVVVILMLLVSNALPLQLPLVFLVMVMLILWIP</sequence>
<gene>
    <name evidence="3" type="ORF">JOB18_034992</name>
</gene>
<keyword evidence="2" id="KW-0472">Membrane</keyword>
<evidence type="ECO:0000256" key="1">
    <source>
        <dbReference type="SAM" id="MobiDB-lite"/>
    </source>
</evidence>
<feature type="compositionally biased region" description="Low complexity" evidence="1">
    <location>
        <begin position="214"/>
        <end position="228"/>
    </location>
</feature>
<name>A0AAV6QY87_SOLSE</name>
<dbReference type="EMBL" id="JAGKHQ010000015">
    <property type="protein sequence ID" value="KAG7497293.1"/>
    <property type="molecule type" value="Genomic_DNA"/>
</dbReference>
<feature type="compositionally biased region" description="Polar residues" evidence="1">
    <location>
        <begin position="158"/>
        <end position="170"/>
    </location>
</feature>
<dbReference type="Proteomes" id="UP000693946">
    <property type="component" value="Linkage Group LG3"/>
</dbReference>
<evidence type="ECO:0000313" key="3">
    <source>
        <dbReference type="EMBL" id="KAG7497293.1"/>
    </source>
</evidence>
<evidence type="ECO:0000256" key="2">
    <source>
        <dbReference type="SAM" id="Phobius"/>
    </source>
</evidence>
<feature type="compositionally biased region" description="Polar residues" evidence="1">
    <location>
        <begin position="554"/>
        <end position="564"/>
    </location>
</feature>
<feature type="transmembrane region" description="Helical" evidence="2">
    <location>
        <begin position="576"/>
        <end position="593"/>
    </location>
</feature>
<feature type="compositionally biased region" description="Pro residues" evidence="1">
    <location>
        <begin position="196"/>
        <end position="208"/>
    </location>
</feature>
<proteinExistence type="predicted"/>
<organism evidence="3 4">
    <name type="scientific">Solea senegalensis</name>
    <name type="common">Senegalese sole</name>
    <dbReference type="NCBI Taxonomy" id="28829"/>
    <lineage>
        <taxon>Eukaryota</taxon>
        <taxon>Metazoa</taxon>
        <taxon>Chordata</taxon>
        <taxon>Craniata</taxon>
        <taxon>Vertebrata</taxon>
        <taxon>Euteleostomi</taxon>
        <taxon>Actinopterygii</taxon>
        <taxon>Neopterygii</taxon>
        <taxon>Teleostei</taxon>
        <taxon>Neoteleostei</taxon>
        <taxon>Acanthomorphata</taxon>
        <taxon>Carangaria</taxon>
        <taxon>Pleuronectiformes</taxon>
        <taxon>Pleuronectoidei</taxon>
        <taxon>Soleidae</taxon>
        <taxon>Solea</taxon>
    </lineage>
</organism>
<keyword evidence="4" id="KW-1185">Reference proteome</keyword>
<dbReference type="AlphaFoldDB" id="A0AAV6QY87"/>
<comment type="caution">
    <text evidence="3">The sequence shown here is derived from an EMBL/GenBank/DDBJ whole genome shotgun (WGS) entry which is preliminary data.</text>
</comment>
<feature type="compositionally biased region" description="Polar residues" evidence="1">
    <location>
        <begin position="114"/>
        <end position="128"/>
    </location>
</feature>
<keyword evidence="2" id="KW-1133">Transmembrane helix</keyword>